<dbReference type="SUPFAM" id="SSF51735">
    <property type="entry name" value="NAD(P)-binding Rossmann-fold domains"/>
    <property type="match status" value="1"/>
</dbReference>
<accession>A0A8H6RE80</accession>
<dbReference type="OrthoDB" id="191139at2759"/>
<dbReference type="InterPro" id="IPR002347">
    <property type="entry name" value="SDR_fam"/>
</dbReference>
<dbReference type="EMBL" id="JABCIY010000191">
    <property type="protein sequence ID" value="KAF7189353.1"/>
    <property type="molecule type" value="Genomic_DNA"/>
</dbReference>
<protein>
    <submittedName>
        <fullName evidence="3">Putative oxidoreductase</fullName>
    </submittedName>
</protein>
<name>A0A8H6RE80_9PEZI</name>
<comment type="similarity">
    <text evidence="1">Belongs to the short-chain dehydrogenases/reductases (SDR) family.</text>
</comment>
<dbReference type="Gene3D" id="3.40.50.720">
    <property type="entry name" value="NAD(P)-binding Rossmann-like Domain"/>
    <property type="match status" value="1"/>
</dbReference>
<dbReference type="InterPro" id="IPR036291">
    <property type="entry name" value="NAD(P)-bd_dom_sf"/>
</dbReference>
<evidence type="ECO:0000313" key="4">
    <source>
        <dbReference type="Proteomes" id="UP000660729"/>
    </source>
</evidence>
<comment type="caution">
    <text evidence="3">The sequence shown here is derived from an EMBL/GenBank/DDBJ whole genome shotgun (WGS) entry which is preliminary data.</text>
</comment>
<reference evidence="3" key="1">
    <citation type="submission" date="2020-04" db="EMBL/GenBank/DDBJ databases">
        <title>Draft genome resource of the tomato pathogen Pseudocercospora fuligena.</title>
        <authorList>
            <person name="Zaccaron A."/>
        </authorList>
    </citation>
    <scope>NUCLEOTIDE SEQUENCE</scope>
    <source>
        <strain evidence="3">PF001</strain>
    </source>
</reference>
<sequence length="359" mass="39017">MTATTNPQFNDSTEAKDVAKAFASGIHGKTVLITGVNIKGIGFATAEAFASQSAARIIVAGRTLSKLEESINALKAKYPNTDYRPVILDLSGQKAVRKAAADVLSWQDVPSIDIVVNSAGIMNLPERTMNEDGIEMTLASNHIGHFLFTFLIMPKILEAAKKNPKGVTRIVNVSSLSPAWGCMRWSDLSFEKINNTLPEAEQPDYNVMRMFGAEDPENKAYIPVAAYNQSKTANLLFSIGLTNRLYDAHGILSFAVHPGVIKTELGRSYDDKATESLEQMVQDKVFTFKSLGAGAATSLVAAGDSSLGKPQVKNGKQNYGAWLQDCQITDQAAPLSESNEEAEKLWALSEKLVNEHFAW</sequence>
<dbReference type="PANTHER" id="PTHR24320">
    <property type="entry name" value="RETINOL DEHYDROGENASE"/>
    <property type="match status" value="1"/>
</dbReference>
<keyword evidence="4" id="KW-1185">Reference proteome</keyword>
<dbReference type="AlphaFoldDB" id="A0A8H6RE80"/>
<proteinExistence type="inferred from homology"/>
<keyword evidence="2" id="KW-0560">Oxidoreductase</keyword>
<evidence type="ECO:0000256" key="2">
    <source>
        <dbReference type="ARBA" id="ARBA00023002"/>
    </source>
</evidence>
<dbReference type="Pfam" id="PF00106">
    <property type="entry name" value="adh_short"/>
    <property type="match status" value="1"/>
</dbReference>
<gene>
    <name evidence="3" type="ORF">HII31_09331</name>
</gene>
<dbReference type="GO" id="GO:0016491">
    <property type="term" value="F:oxidoreductase activity"/>
    <property type="evidence" value="ECO:0007669"/>
    <property type="project" value="UniProtKB-KW"/>
</dbReference>
<organism evidence="3 4">
    <name type="scientific">Pseudocercospora fuligena</name>
    <dbReference type="NCBI Taxonomy" id="685502"/>
    <lineage>
        <taxon>Eukaryota</taxon>
        <taxon>Fungi</taxon>
        <taxon>Dikarya</taxon>
        <taxon>Ascomycota</taxon>
        <taxon>Pezizomycotina</taxon>
        <taxon>Dothideomycetes</taxon>
        <taxon>Dothideomycetidae</taxon>
        <taxon>Mycosphaerellales</taxon>
        <taxon>Mycosphaerellaceae</taxon>
        <taxon>Pseudocercospora</taxon>
    </lineage>
</organism>
<dbReference type="PRINTS" id="PR00081">
    <property type="entry name" value="GDHRDH"/>
</dbReference>
<dbReference type="PANTHER" id="PTHR24320:SF283">
    <property type="entry name" value="RETINOL DEHYDROGENASE 11"/>
    <property type="match status" value="1"/>
</dbReference>
<evidence type="ECO:0000313" key="3">
    <source>
        <dbReference type="EMBL" id="KAF7189353.1"/>
    </source>
</evidence>
<dbReference type="Proteomes" id="UP000660729">
    <property type="component" value="Unassembled WGS sequence"/>
</dbReference>
<evidence type="ECO:0000256" key="1">
    <source>
        <dbReference type="ARBA" id="ARBA00006484"/>
    </source>
</evidence>